<proteinExistence type="predicted"/>
<organism evidence="3 4">
    <name type="scientific">Trifolium pratense</name>
    <name type="common">Red clover</name>
    <dbReference type="NCBI Taxonomy" id="57577"/>
    <lineage>
        <taxon>Eukaryota</taxon>
        <taxon>Viridiplantae</taxon>
        <taxon>Streptophyta</taxon>
        <taxon>Embryophyta</taxon>
        <taxon>Tracheophyta</taxon>
        <taxon>Spermatophyta</taxon>
        <taxon>Magnoliopsida</taxon>
        <taxon>eudicotyledons</taxon>
        <taxon>Gunneridae</taxon>
        <taxon>Pentapetalae</taxon>
        <taxon>rosids</taxon>
        <taxon>fabids</taxon>
        <taxon>Fabales</taxon>
        <taxon>Fabaceae</taxon>
        <taxon>Papilionoideae</taxon>
        <taxon>50 kb inversion clade</taxon>
        <taxon>NPAAA clade</taxon>
        <taxon>Hologalegina</taxon>
        <taxon>IRL clade</taxon>
        <taxon>Trifolieae</taxon>
        <taxon>Trifolium</taxon>
    </lineage>
</organism>
<name>A0A2K3KNB7_TRIPR</name>
<accession>A0A2K3KNB7</accession>
<evidence type="ECO:0000313" key="3">
    <source>
        <dbReference type="EMBL" id="PNX67756.1"/>
    </source>
</evidence>
<dbReference type="EMBL" id="ASHM01103094">
    <property type="protein sequence ID" value="PNX67756.1"/>
    <property type="molecule type" value="Genomic_DNA"/>
</dbReference>
<feature type="compositionally biased region" description="Polar residues" evidence="1">
    <location>
        <begin position="27"/>
        <end position="36"/>
    </location>
</feature>
<sequence length="45" mass="5261">GAVLRDYEYWWPELRRMRLSGIEKNETGNTVAGNEESTTEDNESR</sequence>
<dbReference type="EMBL" id="ASHM01101861">
    <property type="protein sequence ID" value="PNX67377.1"/>
    <property type="molecule type" value="Genomic_DNA"/>
</dbReference>
<evidence type="ECO:0000256" key="1">
    <source>
        <dbReference type="SAM" id="MobiDB-lite"/>
    </source>
</evidence>
<dbReference type="Proteomes" id="UP000236291">
    <property type="component" value="Unassembled WGS sequence"/>
</dbReference>
<evidence type="ECO:0000313" key="4">
    <source>
        <dbReference type="Proteomes" id="UP000236291"/>
    </source>
</evidence>
<dbReference type="AlphaFoldDB" id="A0A2K3KNB7"/>
<comment type="caution">
    <text evidence="3">The sequence shown here is derived from an EMBL/GenBank/DDBJ whole genome shotgun (WGS) entry which is preliminary data.</text>
</comment>
<gene>
    <name evidence="2" type="ORF">L195_g055596</name>
    <name evidence="3" type="ORF">L195_g055797</name>
</gene>
<feature type="non-terminal residue" evidence="3">
    <location>
        <position position="1"/>
    </location>
</feature>
<protein>
    <submittedName>
        <fullName evidence="3">Uncharacterized protein</fullName>
    </submittedName>
</protein>
<reference evidence="3 4" key="1">
    <citation type="journal article" date="2014" name="Am. J. Bot.">
        <title>Genome assembly and annotation for red clover (Trifolium pratense; Fabaceae).</title>
        <authorList>
            <person name="Istvanek J."/>
            <person name="Jaros M."/>
            <person name="Krenek A."/>
            <person name="Repkova J."/>
        </authorList>
    </citation>
    <scope>NUCLEOTIDE SEQUENCE [LARGE SCALE GENOMIC DNA]</scope>
    <source>
        <strain evidence="4">cv. Tatra</strain>
        <tissue evidence="3">Young leaves</tissue>
    </source>
</reference>
<feature type="region of interest" description="Disordered" evidence="1">
    <location>
        <begin position="22"/>
        <end position="45"/>
    </location>
</feature>
<evidence type="ECO:0000313" key="2">
    <source>
        <dbReference type="EMBL" id="PNX67377.1"/>
    </source>
</evidence>
<reference evidence="3 4" key="2">
    <citation type="journal article" date="2017" name="Front. Plant Sci.">
        <title>Gene Classification and Mining of Molecular Markers Useful in Red Clover (Trifolium pratense) Breeding.</title>
        <authorList>
            <person name="Istvanek J."/>
            <person name="Dluhosova J."/>
            <person name="Dluhos P."/>
            <person name="Patkova L."/>
            <person name="Nedelnik J."/>
            <person name="Repkova J."/>
        </authorList>
    </citation>
    <scope>NUCLEOTIDE SEQUENCE [LARGE SCALE GENOMIC DNA]</scope>
    <source>
        <strain evidence="4">cv. Tatra</strain>
        <tissue evidence="3">Young leaves</tissue>
    </source>
</reference>